<evidence type="ECO:0000313" key="3">
    <source>
        <dbReference type="Proteomes" id="UP000486351"/>
    </source>
</evidence>
<evidence type="ECO:0000313" key="2">
    <source>
        <dbReference type="EMBL" id="KAE9313476.1"/>
    </source>
</evidence>
<dbReference type="EMBL" id="QXFY01001610">
    <property type="protein sequence ID" value="KAE9313476.1"/>
    <property type="molecule type" value="Genomic_DNA"/>
</dbReference>
<dbReference type="AlphaFoldDB" id="A0A6G0R2U7"/>
<accession>A0A6G0R2U7</accession>
<evidence type="ECO:0000256" key="1">
    <source>
        <dbReference type="SAM" id="MobiDB-lite"/>
    </source>
</evidence>
<feature type="compositionally biased region" description="Gly residues" evidence="1">
    <location>
        <begin position="52"/>
        <end position="67"/>
    </location>
</feature>
<organism evidence="2 3">
    <name type="scientific">Phytophthora fragariae</name>
    <dbReference type="NCBI Taxonomy" id="53985"/>
    <lineage>
        <taxon>Eukaryota</taxon>
        <taxon>Sar</taxon>
        <taxon>Stramenopiles</taxon>
        <taxon>Oomycota</taxon>
        <taxon>Peronosporomycetes</taxon>
        <taxon>Peronosporales</taxon>
        <taxon>Peronosporaceae</taxon>
        <taxon>Phytophthora</taxon>
    </lineage>
</organism>
<proteinExistence type="predicted"/>
<feature type="compositionally biased region" description="Polar residues" evidence="1">
    <location>
        <begin position="1"/>
        <end position="17"/>
    </location>
</feature>
<protein>
    <recommendedName>
        <fullName evidence="4">Retrotransposon gag domain-containing protein</fullName>
    </recommendedName>
</protein>
<gene>
    <name evidence="2" type="ORF">PF008_g19722</name>
</gene>
<comment type="caution">
    <text evidence="2">The sequence shown here is derived from an EMBL/GenBank/DDBJ whole genome shotgun (WGS) entry which is preliminary data.</text>
</comment>
<feature type="region of interest" description="Disordered" evidence="1">
    <location>
        <begin position="222"/>
        <end position="247"/>
    </location>
</feature>
<evidence type="ECO:0008006" key="4">
    <source>
        <dbReference type="Google" id="ProtNLM"/>
    </source>
</evidence>
<reference evidence="2 3" key="1">
    <citation type="submission" date="2018-09" db="EMBL/GenBank/DDBJ databases">
        <title>Genomic investigation of the strawberry pathogen Phytophthora fragariae indicates pathogenicity is determined by transcriptional variation in three key races.</title>
        <authorList>
            <person name="Adams T.M."/>
            <person name="Armitage A.D."/>
            <person name="Sobczyk M.K."/>
            <person name="Bates H.J."/>
            <person name="Dunwell J.M."/>
            <person name="Nellist C.F."/>
            <person name="Harrison R.J."/>
        </authorList>
    </citation>
    <scope>NUCLEOTIDE SEQUENCE [LARGE SCALE GENOMIC DNA]</scope>
    <source>
        <strain evidence="2 3">NOV-77</strain>
    </source>
</reference>
<dbReference type="Proteomes" id="UP000486351">
    <property type="component" value="Unassembled WGS sequence"/>
</dbReference>
<feature type="compositionally biased region" description="Low complexity" evidence="1">
    <location>
        <begin position="29"/>
        <end position="40"/>
    </location>
</feature>
<feature type="region of interest" description="Disordered" evidence="1">
    <location>
        <begin position="1"/>
        <end position="68"/>
    </location>
</feature>
<sequence>MSLYGPTTRSGTATGSSPPAGGIVTPTVAAASTSRSRGSAKVSHKASRSKPLGGGVRDGGDSGGGGFKNQVETAQLLAGERWTEAQKKAVLSLDLTDMASTLSIQFREDNVPSTTLATCGKRFIEEFSSPLSDFEIIAQLRDERKRPMETYREYADRLVNMAGLLEGGIQSSTNVRFALDAFVQNAWPNFTTSLKIAVDEQSPRLMAEHDIAVRKITSLAGSDGKMRSNKRPMYEEGRGPSAPVRGDAHAAVIERKRKLPARRQNGNIMCFACGRPGHIAAVYQNVAPVNDED</sequence>
<name>A0A6G0R2U7_9STRA</name>